<evidence type="ECO:0000313" key="1">
    <source>
        <dbReference type="EMBL" id="PWZ68243.1"/>
    </source>
</evidence>
<accession>A0A317YNB1</accession>
<sequence length="100" mass="11091">AWDYVQNPSKLIEKFMSSLGIDFGSGTNATVKIAKAAFTHLKDKLVNKVKSWFDDFGGGDGHYLFDYPIWQQFGRYTGGLNFNGGRHYGVDFGMPSGTSI</sequence>
<organism evidence="1 2">
    <name type="scientific">Staphylococcus pseudintermedius</name>
    <dbReference type="NCBI Taxonomy" id="283734"/>
    <lineage>
        <taxon>Bacteria</taxon>
        <taxon>Bacillati</taxon>
        <taxon>Bacillota</taxon>
        <taxon>Bacilli</taxon>
        <taxon>Bacillales</taxon>
        <taxon>Staphylococcaceae</taxon>
        <taxon>Staphylococcus</taxon>
        <taxon>Staphylococcus intermedius group</taxon>
    </lineage>
</organism>
<dbReference type="AlphaFoldDB" id="A0A317YNB1"/>
<comment type="caution">
    <text evidence="1">The sequence shown here is derived from an EMBL/GenBank/DDBJ whole genome shotgun (WGS) entry which is preliminary data.</text>
</comment>
<protein>
    <submittedName>
        <fullName evidence="1">Uncharacterized protein</fullName>
    </submittedName>
</protein>
<evidence type="ECO:0000313" key="2">
    <source>
        <dbReference type="Proteomes" id="UP000246800"/>
    </source>
</evidence>
<feature type="non-terminal residue" evidence="1">
    <location>
        <position position="1"/>
    </location>
</feature>
<gene>
    <name evidence="1" type="ORF">DD902_15080</name>
</gene>
<reference evidence="1 2" key="1">
    <citation type="journal article" date="2018" name="Vet. Microbiol.">
        <title>Clonal diversity and geographic distribution of methicillin-resistant Staphylococcus pseudintermedius from Australian animals: Discovery of novel sequence types.</title>
        <authorList>
            <person name="Worthing K.A."/>
            <person name="Abraham S."/>
            <person name="Coombs G.W."/>
            <person name="Pang S."/>
            <person name="Saputra S."/>
            <person name="Jordan D."/>
            <person name="Trott D.J."/>
            <person name="Norris J.M."/>
        </authorList>
    </citation>
    <scope>NUCLEOTIDE SEQUENCE [LARGE SCALE GENOMIC DNA]</scope>
    <source>
        <strain evidence="1 2">ST525 1</strain>
    </source>
</reference>
<dbReference type="EMBL" id="QEIT01000571">
    <property type="protein sequence ID" value="PWZ68243.1"/>
    <property type="molecule type" value="Genomic_DNA"/>
</dbReference>
<dbReference type="Proteomes" id="UP000246800">
    <property type="component" value="Unassembled WGS sequence"/>
</dbReference>
<name>A0A317YNB1_STAPS</name>
<feature type="non-terminal residue" evidence="1">
    <location>
        <position position="100"/>
    </location>
</feature>
<proteinExistence type="predicted"/>